<reference evidence="1" key="1">
    <citation type="submission" date="2023-12" db="EMBL/GenBank/DDBJ databases">
        <title>Genome assembly of Anisodus tanguticus.</title>
        <authorList>
            <person name="Wang Y.-J."/>
        </authorList>
    </citation>
    <scope>NUCLEOTIDE SEQUENCE</scope>
    <source>
        <strain evidence="1">KB-2021</strain>
        <tissue evidence="1">Leaf</tissue>
    </source>
</reference>
<comment type="caution">
    <text evidence="1">The sequence shown here is derived from an EMBL/GenBank/DDBJ whole genome shotgun (WGS) entry which is preliminary data.</text>
</comment>
<gene>
    <name evidence="1" type="ORF">RND71_042407</name>
</gene>
<evidence type="ECO:0000313" key="1">
    <source>
        <dbReference type="EMBL" id="KAK4337920.1"/>
    </source>
</evidence>
<proteinExistence type="predicted"/>
<keyword evidence="2" id="KW-1185">Reference proteome</keyword>
<dbReference type="Proteomes" id="UP001291623">
    <property type="component" value="Unassembled WGS sequence"/>
</dbReference>
<protein>
    <submittedName>
        <fullName evidence="1">Uncharacterized protein</fullName>
    </submittedName>
</protein>
<accession>A0AAE1QQW4</accession>
<organism evidence="1 2">
    <name type="scientific">Anisodus tanguticus</name>
    <dbReference type="NCBI Taxonomy" id="243964"/>
    <lineage>
        <taxon>Eukaryota</taxon>
        <taxon>Viridiplantae</taxon>
        <taxon>Streptophyta</taxon>
        <taxon>Embryophyta</taxon>
        <taxon>Tracheophyta</taxon>
        <taxon>Spermatophyta</taxon>
        <taxon>Magnoliopsida</taxon>
        <taxon>eudicotyledons</taxon>
        <taxon>Gunneridae</taxon>
        <taxon>Pentapetalae</taxon>
        <taxon>asterids</taxon>
        <taxon>lamiids</taxon>
        <taxon>Solanales</taxon>
        <taxon>Solanaceae</taxon>
        <taxon>Solanoideae</taxon>
        <taxon>Hyoscyameae</taxon>
        <taxon>Anisodus</taxon>
    </lineage>
</organism>
<evidence type="ECO:0000313" key="2">
    <source>
        <dbReference type="Proteomes" id="UP001291623"/>
    </source>
</evidence>
<sequence>MAATSPPPPPSLFVEKSKNNHCQENDDDFAIGFNKYGSSEYATTHLSQILIDDTSSHWWPYKLPKWWDK</sequence>
<dbReference type="EMBL" id="JAVYJV010000024">
    <property type="protein sequence ID" value="KAK4337920.1"/>
    <property type="molecule type" value="Genomic_DNA"/>
</dbReference>
<dbReference type="AlphaFoldDB" id="A0AAE1QQW4"/>
<name>A0AAE1QQW4_9SOLA</name>